<dbReference type="PROSITE" id="PS51843">
    <property type="entry name" value="NR_LBD"/>
    <property type="match status" value="1"/>
</dbReference>
<feature type="domain" description="NR LBD" evidence="5">
    <location>
        <begin position="66"/>
        <end position="325"/>
    </location>
</feature>
<reference evidence="6" key="1">
    <citation type="submission" date="2023-06" db="EMBL/GenBank/DDBJ databases">
        <authorList>
            <person name="Delattre M."/>
        </authorList>
    </citation>
    <scope>NUCLEOTIDE SEQUENCE</scope>
    <source>
        <strain evidence="6">AF72</strain>
    </source>
</reference>
<dbReference type="Proteomes" id="UP001177023">
    <property type="component" value="Unassembled WGS sequence"/>
</dbReference>
<dbReference type="PANTHER" id="PTHR47519:SF5">
    <property type="entry name" value="NUCLEAR HORMONE RECEPTOR E75"/>
    <property type="match status" value="1"/>
</dbReference>
<dbReference type="AlphaFoldDB" id="A0AA36C4I7"/>
<evidence type="ECO:0000313" key="6">
    <source>
        <dbReference type="EMBL" id="CAJ0558381.1"/>
    </source>
</evidence>
<evidence type="ECO:0000256" key="1">
    <source>
        <dbReference type="ARBA" id="ARBA00023015"/>
    </source>
</evidence>
<keyword evidence="3" id="KW-0675">Receptor</keyword>
<keyword evidence="7" id="KW-1185">Reference proteome</keyword>
<dbReference type="EMBL" id="CATQJA010000231">
    <property type="protein sequence ID" value="CAJ0558381.1"/>
    <property type="molecule type" value="Genomic_DNA"/>
</dbReference>
<evidence type="ECO:0000256" key="2">
    <source>
        <dbReference type="ARBA" id="ARBA00023163"/>
    </source>
</evidence>
<feature type="region of interest" description="Disordered" evidence="4">
    <location>
        <begin position="1"/>
        <end position="33"/>
    </location>
</feature>
<evidence type="ECO:0000313" key="7">
    <source>
        <dbReference type="Proteomes" id="UP001177023"/>
    </source>
</evidence>
<comment type="caution">
    <text evidence="6">The sequence shown here is derived from an EMBL/GenBank/DDBJ whole genome shotgun (WGS) entry which is preliminary data.</text>
</comment>
<gene>
    <name evidence="6" type="ORF">MSPICULIGERA_LOCUS966</name>
</gene>
<sequence length="352" mass="40147">MAPDAIRPDRDLIGRQRNPRRNRRADEALPEPADDKTDMHYAVLIQRLLSCDQNAKLSNDAPFPFHPEQDLVTLGDLFDPPYPMTAAWSQPLTPTTNQFASMDDTFAGFRRCLQKSVFWINRIGDMIPGIQRREKVELLKNAFHGFALWQICVESYRLNMPNQVALCNNKSLSLPLNWNSCPRSPFAVPDDPKSSPPSTWGPMFEGVCWRMINEIIEPLHRVRPSEEEAALVCAIIILENPTFTLRPETRTVIEQLKDRLSCSLMYSIRRGGCEDVEDVQRFSHILNLLPAVARVSCNLSDCLNLSRVFNQLQEPLLRRFYDILASGDNENCLRLTDKDFADVVATLCDKSL</sequence>
<accession>A0AA36C4I7</accession>
<dbReference type="InterPro" id="IPR035500">
    <property type="entry name" value="NHR-like_dom_sf"/>
</dbReference>
<dbReference type="Gene3D" id="1.10.565.10">
    <property type="entry name" value="Retinoid X Receptor"/>
    <property type="match status" value="1"/>
</dbReference>
<organism evidence="6 7">
    <name type="scientific">Mesorhabditis spiculigera</name>
    <dbReference type="NCBI Taxonomy" id="96644"/>
    <lineage>
        <taxon>Eukaryota</taxon>
        <taxon>Metazoa</taxon>
        <taxon>Ecdysozoa</taxon>
        <taxon>Nematoda</taxon>
        <taxon>Chromadorea</taxon>
        <taxon>Rhabditida</taxon>
        <taxon>Rhabditina</taxon>
        <taxon>Rhabditomorpha</taxon>
        <taxon>Rhabditoidea</taxon>
        <taxon>Rhabditidae</taxon>
        <taxon>Mesorhabditinae</taxon>
        <taxon>Mesorhabditis</taxon>
    </lineage>
</organism>
<evidence type="ECO:0000256" key="3">
    <source>
        <dbReference type="ARBA" id="ARBA00023170"/>
    </source>
</evidence>
<dbReference type="SUPFAM" id="SSF48508">
    <property type="entry name" value="Nuclear receptor ligand-binding domain"/>
    <property type="match status" value="1"/>
</dbReference>
<evidence type="ECO:0000256" key="4">
    <source>
        <dbReference type="SAM" id="MobiDB-lite"/>
    </source>
</evidence>
<dbReference type="SMART" id="SM00430">
    <property type="entry name" value="HOLI"/>
    <property type="match status" value="1"/>
</dbReference>
<evidence type="ECO:0000259" key="5">
    <source>
        <dbReference type="PROSITE" id="PS51843"/>
    </source>
</evidence>
<name>A0AA36C4I7_9BILA</name>
<proteinExistence type="predicted"/>
<dbReference type="InterPro" id="IPR000536">
    <property type="entry name" value="Nucl_hrmn_rcpt_lig-bd"/>
</dbReference>
<dbReference type="InterPro" id="IPR052496">
    <property type="entry name" value="Orphan_Nuclear_Rcpt"/>
</dbReference>
<keyword evidence="1" id="KW-0805">Transcription regulation</keyword>
<feature type="non-terminal residue" evidence="6">
    <location>
        <position position="1"/>
    </location>
</feature>
<feature type="compositionally biased region" description="Basic and acidic residues" evidence="4">
    <location>
        <begin position="1"/>
        <end position="14"/>
    </location>
</feature>
<dbReference type="Pfam" id="PF00104">
    <property type="entry name" value="Hormone_recep"/>
    <property type="match status" value="1"/>
</dbReference>
<dbReference type="PANTHER" id="PTHR47519">
    <property type="entry name" value="NUCLEAR HORMONE RECEPTOR FAMILY MEMBER NHR-31-RELATED"/>
    <property type="match status" value="1"/>
</dbReference>
<protein>
    <recommendedName>
        <fullName evidence="5">NR LBD domain-containing protein</fullName>
    </recommendedName>
</protein>
<keyword evidence="2" id="KW-0804">Transcription</keyword>